<dbReference type="SMART" id="SM00342">
    <property type="entry name" value="HTH_ARAC"/>
    <property type="match status" value="1"/>
</dbReference>
<sequence>MRFKKYIALVLLFLIIDSTFGQEQLTDYKKLKFKHLSLTDGLSQSSVLCILQDTKGFLWFGTRDGLNKYDGHDFKTYRHNSEDIHSISNSFIKSLLEDEDGNLWVGTRNGLNKYVPDEDRFERFKLANNDYGISNHEIWSIAQSEKGYLWLGTNYGFEKFNISNGQTTHFLENKNEHNSISANQIRFLFVSKNRNIWICNVSNIDVYNPQTNSFIHYDYPEGDSKEKSLNYVPVLYEDFDSNLWLGYKNGLFLFNKHLGVFERYKMPPHTVHDITEEVRSIHQDHLGNLWVGTYAGLYVLNKDKKSISHFYHDENEPNSLSQNSIYKIFEDSKGDIWIGTYAGGINYYDRSFDVFKHFSAGSNNSKLNYKVISSIIEDSEQNLWIGTEGGGINFYDKKTGTFSYYMHDGGNPNSLSTDNVKSMIRTQNGNFWIGTHDGGLNFLNPENRPFKFKKYRNIPDDSTSLSNNRVIALFEDYQKNIWIGTSGGGVNVLNVKTESITRIKDPLNSIGNLVYSISKTSDKNVLLVGGSKGLAKINIKTKKITSINYKEKLDAYSTNAILCVSEDSNGNLWIATEGDGLYYYHQDTEESIKYGMQEGLPNEVIYSILPADSNTLWLSTNHGLSRLDLNTRQFKNFDVSDGLISDEFNYGAFIKLSNGDLMFGGTNGIDFYNPKNIQENSFIPPVSVTSILVNNKPFLPKNNLNKEMTLKHNQNVFSFNFVALSYSQPKKNQYAYKLEGFDANWNYIGNKKSATYTNLDAGEYLFKVKASNNDGLWNEKGAHVKVNILPAPWKTWWAYLIYSIILLSIVLVIRKQTLIRIHEKNELKQERLEKERMEEINQMKLRLFTNISHDFRTPLTLIIGPLERMLKQKTGNEFVQRQHEIMHRNASALLQLINQLLDFRKSESGKLKLHASKNNIVPFIEDIKQSFDELARVRQINYTFYASEDTIEVWFDKINLKKIAFNLLSNAFKFTPDGGEISINLSTITKKRKLLPNTEFLKLVIKDSGRGIPEKSIKAVFDRYYQLDEDENTRTGTGIGLALCKNLVKLHYGKIKAKSQEGKGTSFILTLPLGKQHLKANEIVSQSNDVKIDDSFYSEQSNFLVKESLLEDLGSDDATINESQPTLLLVEDNAEVRLFIKDIFKNNNNILEAENGEKALEIAKENNIDLIISDVMMPIMDGTTLCEHIKTNILTSHIPVILLTAKTSEDAQVQGYTLGADAYITKPFDANILEIRVTNLLTSRKNLIDKFRKDIILQPKELTVTSADELFLQKAIDLVEANLSNSEFSINDFIEQMGMSRSVLYRKLKALTGQSLTEFIRTIKLKRAGQLIVQSQLNISEIAYDLGFNDLKHFRKSFQNLFNELPSEYRQNHSGDFKNEGA</sequence>
<dbReference type="RefSeq" id="WP_054725300.1">
    <property type="nucleotide sequence ID" value="NZ_CP012898.1"/>
</dbReference>
<dbReference type="Pfam" id="PF07494">
    <property type="entry name" value="Reg_prop"/>
    <property type="match status" value="9"/>
</dbReference>
<dbReference type="PROSITE" id="PS50109">
    <property type="entry name" value="HIS_KIN"/>
    <property type="match status" value="1"/>
</dbReference>
<keyword evidence="3 11" id="KW-0597">Phosphoprotein</keyword>
<dbReference type="GO" id="GO:0003700">
    <property type="term" value="F:DNA-binding transcription factor activity"/>
    <property type="evidence" value="ECO:0007669"/>
    <property type="project" value="InterPro"/>
</dbReference>
<dbReference type="Gene3D" id="3.30.565.10">
    <property type="entry name" value="Histidine kinase-like ATPase, C-terminal domain"/>
    <property type="match status" value="1"/>
</dbReference>
<dbReference type="Pfam" id="PF00512">
    <property type="entry name" value="HisKA"/>
    <property type="match status" value="1"/>
</dbReference>
<dbReference type="InterPro" id="IPR013783">
    <property type="entry name" value="Ig-like_fold"/>
</dbReference>
<dbReference type="InterPro" id="IPR004358">
    <property type="entry name" value="Sig_transdc_His_kin-like_C"/>
</dbReference>
<dbReference type="FunFam" id="2.60.40.10:FF:000791">
    <property type="entry name" value="Two-component system sensor histidine kinase/response regulator"/>
    <property type="match status" value="1"/>
</dbReference>
<evidence type="ECO:0000256" key="3">
    <source>
        <dbReference type="ARBA" id="ARBA00022553"/>
    </source>
</evidence>
<keyword evidence="16" id="KW-1185">Reference proteome</keyword>
<evidence type="ECO:0000256" key="10">
    <source>
        <dbReference type="ARBA" id="ARBA00023163"/>
    </source>
</evidence>
<feature type="domain" description="HTH araC/xylS-type" evidence="12">
    <location>
        <begin position="1273"/>
        <end position="1372"/>
    </location>
</feature>
<dbReference type="InterPro" id="IPR011123">
    <property type="entry name" value="Y_Y_Y"/>
</dbReference>
<evidence type="ECO:0000256" key="6">
    <source>
        <dbReference type="ARBA" id="ARBA00022777"/>
    </source>
</evidence>
<dbReference type="KEGG" id="ahz:APS56_04665"/>
<evidence type="ECO:0000259" key="13">
    <source>
        <dbReference type="PROSITE" id="PS50109"/>
    </source>
</evidence>
<evidence type="ECO:0000313" key="15">
    <source>
        <dbReference type="EMBL" id="ALJ04474.1"/>
    </source>
</evidence>
<evidence type="ECO:0000256" key="11">
    <source>
        <dbReference type="PROSITE-ProRule" id="PRU00169"/>
    </source>
</evidence>
<dbReference type="GO" id="GO:0000155">
    <property type="term" value="F:phosphorelay sensor kinase activity"/>
    <property type="evidence" value="ECO:0007669"/>
    <property type="project" value="InterPro"/>
</dbReference>
<feature type="domain" description="Response regulatory" evidence="14">
    <location>
        <begin position="1126"/>
        <end position="1241"/>
    </location>
</feature>
<comment type="catalytic activity">
    <reaction evidence="1">
        <text>ATP + protein L-histidine = ADP + protein N-phospho-L-histidine.</text>
        <dbReference type="EC" id="2.7.13.3"/>
    </reaction>
</comment>
<dbReference type="SMART" id="SM00387">
    <property type="entry name" value="HATPase_c"/>
    <property type="match status" value="1"/>
</dbReference>
<dbReference type="Gene3D" id="3.40.50.2300">
    <property type="match status" value="1"/>
</dbReference>
<evidence type="ECO:0000256" key="9">
    <source>
        <dbReference type="ARBA" id="ARBA00023015"/>
    </source>
</evidence>
<keyword evidence="6" id="KW-0418">Kinase</keyword>
<evidence type="ECO:0000256" key="1">
    <source>
        <dbReference type="ARBA" id="ARBA00000085"/>
    </source>
</evidence>
<dbReference type="Pfam" id="PF07495">
    <property type="entry name" value="Y_Y_Y"/>
    <property type="match status" value="1"/>
</dbReference>
<dbReference type="SMART" id="SM00388">
    <property type="entry name" value="HisKA"/>
    <property type="match status" value="1"/>
</dbReference>
<keyword evidence="7" id="KW-0067">ATP-binding</keyword>
<dbReference type="EC" id="2.7.13.3" evidence="2"/>
<evidence type="ECO:0000256" key="7">
    <source>
        <dbReference type="ARBA" id="ARBA00022840"/>
    </source>
</evidence>
<evidence type="ECO:0000256" key="2">
    <source>
        <dbReference type="ARBA" id="ARBA00012438"/>
    </source>
</evidence>
<dbReference type="InterPro" id="IPR011110">
    <property type="entry name" value="Reg_prop"/>
</dbReference>
<dbReference type="Proteomes" id="UP000057981">
    <property type="component" value="Chromosome"/>
</dbReference>
<dbReference type="SUPFAM" id="SSF47384">
    <property type="entry name" value="Homodimeric domain of signal transducing histidine kinase"/>
    <property type="match status" value="1"/>
</dbReference>
<dbReference type="Gene3D" id="2.60.40.10">
    <property type="entry name" value="Immunoglobulins"/>
    <property type="match status" value="1"/>
</dbReference>
<name>A0A0P0D9K8_9FLAO</name>
<evidence type="ECO:0000256" key="4">
    <source>
        <dbReference type="ARBA" id="ARBA00022679"/>
    </source>
</evidence>
<dbReference type="Pfam" id="PF00072">
    <property type="entry name" value="Response_reg"/>
    <property type="match status" value="1"/>
</dbReference>
<dbReference type="SUPFAM" id="SSF46689">
    <property type="entry name" value="Homeodomain-like"/>
    <property type="match status" value="1"/>
</dbReference>
<gene>
    <name evidence="15" type="ORF">APS56_04665</name>
</gene>
<dbReference type="InterPro" id="IPR036890">
    <property type="entry name" value="HATPase_C_sf"/>
</dbReference>
<dbReference type="Pfam" id="PF12833">
    <property type="entry name" value="HTH_18"/>
    <property type="match status" value="1"/>
</dbReference>
<dbReference type="GO" id="GO:0005524">
    <property type="term" value="F:ATP binding"/>
    <property type="evidence" value="ECO:0007669"/>
    <property type="project" value="UniProtKB-KW"/>
</dbReference>
<evidence type="ECO:0000256" key="8">
    <source>
        <dbReference type="ARBA" id="ARBA00023012"/>
    </source>
</evidence>
<reference evidence="15 16" key="1">
    <citation type="submission" date="2015-10" db="EMBL/GenBank/DDBJ databases">
        <authorList>
            <person name="Gilbert D.G."/>
        </authorList>
    </citation>
    <scope>NUCLEOTIDE SEQUENCE [LARGE SCALE GENOMIC DNA]</scope>
    <source>
        <strain evidence="16">HZ-22</strain>
    </source>
</reference>
<feature type="modified residue" description="4-aspartylphosphate" evidence="11">
    <location>
        <position position="1174"/>
    </location>
</feature>
<keyword evidence="8" id="KW-0902">Two-component regulatory system</keyword>
<protein>
    <recommendedName>
        <fullName evidence="2">histidine kinase</fullName>
        <ecNumber evidence="2">2.7.13.3</ecNumber>
    </recommendedName>
</protein>
<proteinExistence type="predicted"/>
<dbReference type="InterPro" id="IPR009057">
    <property type="entry name" value="Homeodomain-like_sf"/>
</dbReference>
<dbReference type="InterPro" id="IPR011006">
    <property type="entry name" value="CheY-like_superfamily"/>
</dbReference>
<dbReference type="PANTHER" id="PTHR43547:SF2">
    <property type="entry name" value="HYBRID SIGNAL TRANSDUCTION HISTIDINE KINASE C"/>
    <property type="match status" value="1"/>
</dbReference>
<dbReference type="STRING" id="1736674.APS56_04665"/>
<dbReference type="PROSITE" id="PS50110">
    <property type="entry name" value="RESPONSE_REGULATORY"/>
    <property type="match status" value="1"/>
</dbReference>
<evidence type="ECO:0000259" key="12">
    <source>
        <dbReference type="PROSITE" id="PS01124"/>
    </source>
</evidence>
<dbReference type="Gene3D" id="1.10.287.130">
    <property type="match status" value="1"/>
</dbReference>
<dbReference type="Gene3D" id="2.130.10.10">
    <property type="entry name" value="YVTN repeat-like/Quinoprotein amine dehydrogenase"/>
    <property type="match status" value="2"/>
</dbReference>
<dbReference type="InterPro" id="IPR036097">
    <property type="entry name" value="HisK_dim/P_sf"/>
</dbReference>
<dbReference type="GO" id="GO:0043565">
    <property type="term" value="F:sequence-specific DNA binding"/>
    <property type="evidence" value="ECO:0007669"/>
    <property type="project" value="InterPro"/>
</dbReference>
<dbReference type="InterPro" id="IPR018060">
    <property type="entry name" value="HTH_AraC"/>
</dbReference>
<evidence type="ECO:0000256" key="5">
    <source>
        <dbReference type="ARBA" id="ARBA00022741"/>
    </source>
</evidence>
<dbReference type="PROSITE" id="PS01124">
    <property type="entry name" value="HTH_ARAC_FAMILY_2"/>
    <property type="match status" value="1"/>
</dbReference>
<dbReference type="InterPro" id="IPR001789">
    <property type="entry name" value="Sig_transdc_resp-reg_receiver"/>
</dbReference>
<dbReference type="Pfam" id="PF02518">
    <property type="entry name" value="HATPase_c"/>
    <property type="match status" value="1"/>
</dbReference>
<dbReference type="FunFam" id="3.30.565.10:FF:000037">
    <property type="entry name" value="Hybrid sensor histidine kinase/response regulator"/>
    <property type="match status" value="1"/>
</dbReference>
<keyword evidence="4" id="KW-0808">Transferase</keyword>
<dbReference type="SUPFAM" id="SSF52172">
    <property type="entry name" value="CheY-like"/>
    <property type="match status" value="1"/>
</dbReference>
<dbReference type="SMART" id="SM00448">
    <property type="entry name" value="REC"/>
    <property type="match status" value="1"/>
</dbReference>
<dbReference type="OrthoDB" id="358279at2"/>
<feature type="domain" description="Histidine kinase" evidence="13">
    <location>
        <begin position="850"/>
        <end position="1075"/>
    </location>
</feature>
<dbReference type="PATRIC" id="fig|1736674.3.peg.959"/>
<dbReference type="PANTHER" id="PTHR43547">
    <property type="entry name" value="TWO-COMPONENT HISTIDINE KINASE"/>
    <property type="match status" value="1"/>
</dbReference>
<keyword evidence="10" id="KW-0804">Transcription</keyword>
<dbReference type="CDD" id="cd17574">
    <property type="entry name" value="REC_OmpR"/>
    <property type="match status" value="1"/>
</dbReference>
<dbReference type="InterPro" id="IPR015943">
    <property type="entry name" value="WD40/YVTN_repeat-like_dom_sf"/>
</dbReference>
<organism evidence="15 16">
    <name type="scientific">Pseudalgibacter alginicilyticus</name>
    <dbReference type="NCBI Taxonomy" id="1736674"/>
    <lineage>
        <taxon>Bacteria</taxon>
        <taxon>Pseudomonadati</taxon>
        <taxon>Bacteroidota</taxon>
        <taxon>Flavobacteriia</taxon>
        <taxon>Flavobacteriales</taxon>
        <taxon>Flavobacteriaceae</taxon>
        <taxon>Pseudalgibacter</taxon>
    </lineage>
</organism>
<dbReference type="InterPro" id="IPR003661">
    <property type="entry name" value="HisK_dim/P_dom"/>
</dbReference>
<dbReference type="InterPro" id="IPR005467">
    <property type="entry name" value="His_kinase_dom"/>
</dbReference>
<dbReference type="SUPFAM" id="SSF63829">
    <property type="entry name" value="Calcium-dependent phosphotriesterase"/>
    <property type="match status" value="2"/>
</dbReference>
<dbReference type="EMBL" id="CP012898">
    <property type="protein sequence ID" value="ALJ04474.1"/>
    <property type="molecule type" value="Genomic_DNA"/>
</dbReference>
<keyword evidence="9" id="KW-0805">Transcription regulation</keyword>
<dbReference type="PRINTS" id="PR00344">
    <property type="entry name" value="BCTRLSENSOR"/>
</dbReference>
<dbReference type="FunFam" id="1.10.287.130:FF:000034">
    <property type="entry name" value="Two-component system sensor histidine kinase/response regulator"/>
    <property type="match status" value="1"/>
</dbReference>
<dbReference type="Gene3D" id="1.10.10.60">
    <property type="entry name" value="Homeodomain-like"/>
    <property type="match status" value="1"/>
</dbReference>
<dbReference type="SUPFAM" id="SSF55874">
    <property type="entry name" value="ATPase domain of HSP90 chaperone/DNA topoisomerase II/histidine kinase"/>
    <property type="match status" value="1"/>
</dbReference>
<accession>A0A0P0D9K8</accession>
<evidence type="ECO:0000259" key="14">
    <source>
        <dbReference type="PROSITE" id="PS50110"/>
    </source>
</evidence>
<evidence type="ECO:0000313" key="16">
    <source>
        <dbReference type="Proteomes" id="UP000057981"/>
    </source>
</evidence>
<dbReference type="CDD" id="cd00082">
    <property type="entry name" value="HisKA"/>
    <property type="match status" value="1"/>
</dbReference>
<dbReference type="InterPro" id="IPR003594">
    <property type="entry name" value="HATPase_dom"/>
</dbReference>
<keyword evidence="5" id="KW-0547">Nucleotide-binding</keyword>